<dbReference type="EC" id="3.1.1.29" evidence="1"/>
<organism evidence="6 7">
    <name type="scientific">Physocladia obscura</name>
    <dbReference type="NCBI Taxonomy" id="109957"/>
    <lineage>
        <taxon>Eukaryota</taxon>
        <taxon>Fungi</taxon>
        <taxon>Fungi incertae sedis</taxon>
        <taxon>Chytridiomycota</taxon>
        <taxon>Chytridiomycota incertae sedis</taxon>
        <taxon>Chytridiomycetes</taxon>
        <taxon>Chytridiales</taxon>
        <taxon>Chytriomycetaceae</taxon>
        <taxon>Physocladia</taxon>
    </lineage>
</organism>
<comment type="similarity">
    <text evidence="5">Belongs to the PTH family.</text>
</comment>
<dbReference type="GO" id="GO:0000049">
    <property type="term" value="F:tRNA binding"/>
    <property type="evidence" value="ECO:0007669"/>
    <property type="project" value="UniProtKB-KW"/>
</dbReference>
<dbReference type="EMBL" id="JADGJH010002593">
    <property type="protein sequence ID" value="KAJ3096504.1"/>
    <property type="molecule type" value="Genomic_DNA"/>
</dbReference>
<name>A0AAD5XBU9_9FUNG</name>
<evidence type="ECO:0000256" key="2">
    <source>
        <dbReference type="ARBA" id="ARBA00022555"/>
    </source>
</evidence>
<accession>A0AAD5XBU9</accession>
<protein>
    <recommendedName>
        <fullName evidence="1">peptidyl-tRNA hydrolase</fullName>
        <ecNumber evidence="1">3.1.1.29</ecNumber>
    </recommendedName>
</protein>
<dbReference type="PANTHER" id="PTHR17224:SF1">
    <property type="entry name" value="PEPTIDYL-TRNA HYDROLASE"/>
    <property type="match status" value="1"/>
</dbReference>
<sequence length="264" mass="28297">MTNSATATTITKREQIFEQTLLVVGLGNTGLNGSRHNVGFAAVDSLLSSLESAAQTPSPIIAHWTPNKQCVGSVAFASIPKSTLLKSLLSAPQSAKQRKHKANTAISQSIDTDYAARIIFLKPKGFMNLSGIAVAKAAREFNVSNPSNVLVLHDELEKKLGSVTFKSSGSAAGHNGLRSVQASLRSDLFARLRIGIGKPDHKNDVAAYVLEKFLLDELEVLEEDVFGQVSERFYEWVRGRMDDACVATGGSAINSDGANVQIAR</sequence>
<comment type="caution">
    <text evidence="6">The sequence shown here is derived from an EMBL/GenBank/DDBJ whole genome shotgun (WGS) entry which is preliminary data.</text>
</comment>
<evidence type="ECO:0000256" key="4">
    <source>
        <dbReference type="ARBA" id="ARBA00022884"/>
    </source>
</evidence>
<dbReference type="Gene3D" id="3.40.50.1470">
    <property type="entry name" value="Peptidyl-tRNA hydrolase"/>
    <property type="match status" value="1"/>
</dbReference>
<evidence type="ECO:0000256" key="5">
    <source>
        <dbReference type="ARBA" id="ARBA00038063"/>
    </source>
</evidence>
<keyword evidence="3 6" id="KW-0378">Hydrolase</keyword>
<dbReference type="Proteomes" id="UP001211907">
    <property type="component" value="Unassembled WGS sequence"/>
</dbReference>
<proteinExistence type="inferred from homology"/>
<keyword evidence="7" id="KW-1185">Reference proteome</keyword>
<evidence type="ECO:0000256" key="1">
    <source>
        <dbReference type="ARBA" id="ARBA00013260"/>
    </source>
</evidence>
<dbReference type="InterPro" id="IPR036416">
    <property type="entry name" value="Pept_tRNA_hydro_sf"/>
</dbReference>
<dbReference type="InterPro" id="IPR001328">
    <property type="entry name" value="Pept_tRNA_hydro"/>
</dbReference>
<reference evidence="6" key="1">
    <citation type="submission" date="2020-05" db="EMBL/GenBank/DDBJ databases">
        <title>Phylogenomic resolution of chytrid fungi.</title>
        <authorList>
            <person name="Stajich J.E."/>
            <person name="Amses K."/>
            <person name="Simmons R."/>
            <person name="Seto K."/>
            <person name="Myers J."/>
            <person name="Bonds A."/>
            <person name="Quandt C.A."/>
            <person name="Barry K."/>
            <person name="Liu P."/>
            <person name="Grigoriev I."/>
            <person name="Longcore J.E."/>
            <person name="James T.Y."/>
        </authorList>
    </citation>
    <scope>NUCLEOTIDE SEQUENCE</scope>
    <source>
        <strain evidence="6">JEL0513</strain>
    </source>
</reference>
<dbReference type="CDD" id="cd00462">
    <property type="entry name" value="PTH"/>
    <property type="match status" value="1"/>
</dbReference>
<dbReference type="GO" id="GO:0004045">
    <property type="term" value="F:peptidyl-tRNA hydrolase activity"/>
    <property type="evidence" value="ECO:0007669"/>
    <property type="project" value="UniProtKB-EC"/>
</dbReference>
<dbReference type="Pfam" id="PF01195">
    <property type="entry name" value="Pept_tRNA_hydro"/>
    <property type="match status" value="1"/>
</dbReference>
<dbReference type="NCBIfam" id="TIGR00447">
    <property type="entry name" value="pth"/>
    <property type="match status" value="1"/>
</dbReference>
<evidence type="ECO:0000313" key="6">
    <source>
        <dbReference type="EMBL" id="KAJ3096504.1"/>
    </source>
</evidence>
<dbReference type="PANTHER" id="PTHR17224">
    <property type="entry name" value="PEPTIDYL-TRNA HYDROLASE"/>
    <property type="match status" value="1"/>
</dbReference>
<evidence type="ECO:0000313" key="7">
    <source>
        <dbReference type="Proteomes" id="UP001211907"/>
    </source>
</evidence>
<dbReference type="AlphaFoldDB" id="A0AAD5XBU9"/>
<dbReference type="PROSITE" id="PS01196">
    <property type="entry name" value="PEPT_TRNA_HYDROL_2"/>
    <property type="match status" value="1"/>
</dbReference>
<gene>
    <name evidence="6" type="primary">PTRH1</name>
    <name evidence="6" type="ORF">HK100_005552</name>
</gene>
<evidence type="ECO:0000256" key="3">
    <source>
        <dbReference type="ARBA" id="ARBA00022801"/>
    </source>
</evidence>
<keyword evidence="4" id="KW-0694">RNA-binding</keyword>
<keyword evidence="2" id="KW-0820">tRNA-binding</keyword>
<dbReference type="InterPro" id="IPR018171">
    <property type="entry name" value="Pept_tRNA_hydro_CS"/>
</dbReference>
<dbReference type="SUPFAM" id="SSF53178">
    <property type="entry name" value="Peptidyl-tRNA hydrolase-like"/>
    <property type="match status" value="2"/>
</dbReference>